<dbReference type="InterPro" id="IPR011990">
    <property type="entry name" value="TPR-like_helical_dom_sf"/>
</dbReference>
<dbReference type="PATRIC" id="fig|251724.3.peg.3991"/>
<evidence type="ECO:0000313" key="4">
    <source>
        <dbReference type="Proteomes" id="UP000270873"/>
    </source>
</evidence>
<dbReference type="Proteomes" id="UP000050469">
    <property type="component" value="Unassembled WGS sequence"/>
</dbReference>
<sequence>MKNKLHFDVREGAGRFVYSGEQFDHLVDEFDELLEIRQSGEIDDKRYLAALRQLVAREPDFIDGYAHQAFALYDQGKPKKALEAALAGLTVANRLIPEGVNGHIEWTHLGNRPFLRALQSAVLAYVRLRRHKDVVKLIDKMLAYNPNDNQGVRYLLGSEALRAGDKVRAQEVFNDYANDYPPYYYELALTHIISGEWISAATALRQGFCANGYIAETLCGNLLPQPLAIWHGCNFAEPDLADDYIKMYGDLWLRHADGLAFVHWLFNHSRVMVERAAVIECGEKLLWEQDVDARQRILNQRHTLLDSIDNRLSSEIIGKRKNRQGSEDYPWVLMQERVTLC</sequence>
<accession>A0A0P9T9U9</accession>
<protein>
    <submittedName>
        <fullName evidence="2">SHI-2 pathogenicity island protein</fullName>
    </submittedName>
    <submittedName>
        <fullName evidence="1">Transposase</fullName>
    </submittedName>
</protein>
<reference evidence="1 3" key="1">
    <citation type="submission" date="2015-09" db="EMBL/GenBank/DDBJ databases">
        <title>Genome announcement of multiple Pseudomonas syringae strains.</title>
        <authorList>
            <person name="Thakur S."/>
            <person name="Wang P.W."/>
            <person name="Gong Y."/>
            <person name="Weir B.S."/>
            <person name="Guttman D.S."/>
        </authorList>
    </citation>
    <scope>NUCLEOTIDE SEQUENCE [LARGE SCALE GENOMIC DNA]</scope>
    <source>
        <strain evidence="1 3">ICMP7840</strain>
    </source>
</reference>
<reference evidence="2 4" key="2">
    <citation type="submission" date="2018-08" db="EMBL/GenBank/DDBJ databases">
        <title>Recombination of ecologically and evolutionarily significant loci maintains genetic cohesion in the Pseudomonas syringae species complex.</title>
        <authorList>
            <person name="Dillon M."/>
            <person name="Thakur S."/>
            <person name="Almeida R.N.D."/>
            <person name="Weir B.S."/>
            <person name="Guttman D.S."/>
        </authorList>
    </citation>
    <scope>NUCLEOTIDE SEQUENCE [LARGE SCALE GENOMIC DNA]</scope>
    <source>
        <strain evidence="2 4">ICMP 7847</strain>
    </source>
</reference>
<dbReference type="EMBL" id="RBSP01000617">
    <property type="protein sequence ID" value="RMS45332.1"/>
    <property type="molecule type" value="Genomic_DNA"/>
</dbReference>
<dbReference type="Gene3D" id="1.25.40.10">
    <property type="entry name" value="Tetratricopeptide repeat domain"/>
    <property type="match status" value="1"/>
</dbReference>
<dbReference type="EMBL" id="LJQO01000364">
    <property type="protein sequence ID" value="KPX67570.1"/>
    <property type="molecule type" value="Genomic_DNA"/>
</dbReference>
<evidence type="ECO:0000313" key="3">
    <source>
        <dbReference type="Proteomes" id="UP000050469"/>
    </source>
</evidence>
<evidence type="ECO:0000313" key="1">
    <source>
        <dbReference type="EMBL" id="KPX67570.1"/>
    </source>
</evidence>
<evidence type="ECO:0000313" key="2">
    <source>
        <dbReference type="EMBL" id="RMS45332.1"/>
    </source>
</evidence>
<dbReference type="RefSeq" id="WP_057412348.1">
    <property type="nucleotide sequence ID" value="NZ_LJQO01000364.1"/>
</dbReference>
<dbReference type="SUPFAM" id="SSF48452">
    <property type="entry name" value="TPR-like"/>
    <property type="match status" value="1"/>
</dbReference>
<proteinExistence type="predicted"/>
<organism evidence="1 3">
    <name type="scientific">Pseudomonas amygdali pv. photiniae</name>
    <dbReference type="NCBI Taxonomy" id="251724"/>
    <lineage>
        <taxon>Bacteria</taxon>
        <taxon>Pseudomonadati</taxon>
        <taxon>Pseudomonadota</taxon>
        <taxon>Gammaproteobacteria</taxon>
        <taxon>Pseudomonadales</taxon>
        <taxon>Pseudomonadaceae</taxon>
        <taxon>Pseudomonas</taxon>
        <taxon>Pseudomonas amygdali</taxon>
    </lineage>
</organism>
<comment type="caution">
    <text evidence="1">The sequence shown here is derived from an EMBL/GenBank/DDBJ whole genome shotgun (WGS) entry which is preliminary data.</text>
</comment>
<gene>
    <name evidence="1" type="ORF">ALO53_200148</name>
    <name evidence="2" type="ORF">ALP66_05732</name>
</gene>
<dbReference type="Proteomes" id="UP000270873">
    <property type="component" value="Unassembled WGS sequence"/>
</dbReference>
<dbReference type="AlphaFoldDB" id="A0A0P9T9U9"/>
<name>A0A0P9T9U9_PSEA0</name>